<gene>
    <name evidence="3" type="ORF">RND15_50670</name>
</gene>
<name>A0ABU2XZ02_9ACTN</name>
<feature type="compositionally biased region" description="Low complexity" evidence="1">
    <location>
        <begin position="1"/>
        <end position="13"/>
    </location>
</feature>
<keyword evidence="4" id="KW-1185">Reference proteome</keyword>
<evidence type="ECO:0000256" key="2">
    <source>
        <dbReference type="SAM" id="Phobius"/>
    </source>
</evidence>
<feature type="non-terminal residue" evidence="3">
    <location>
        <position position="117"/>
    </location>
</feature>
<evidence type="ECO:0000313" key="3">
    <source>
        <dbReference type="EMBL" id="MDT0550841.1"/>
    </source>
</evidence>
<protein>
    <recommendedName>
        <fullName evidence="5">NitT/TauT family transport system permease protein</fullName>
    </recommendedName>
</protein>
<evidence type="ECO:0000256" key="1">
    <source>
        <dbReference type="SAM" id="MobiDB-lite"/>
    </source>
</evidence>
<evidence type="ECO:0000313" key="4">
    <source>
        <dbReference type="Proteomes" id="UP001180754"/>
    </source>
</evidence>
<keyword evidence="2" id="KW-0472">Membrane</keyword>
<dbReference type="Proteomes" id="UP001180754">
    <property type="component" value="Unassembled WGS sequence"/>
</dbReference>
<feature type="transmembrane region" description="Helical" evidence="2">
    <location>
        <begin position="91"/>
        <end position="112"/>
    </location>
</feature>
<comment type="caution">
    <text evidence="3">The sequence shown here is derived from an EMBL/GenBank/DDBJ whole genome shotgun (WGS) entry which is preliminary data.</text>
</comment>
<keyword evidence="2" id="KW-1133">Transmembrane helix</keyword>
<feature type="transmembrane region" description="Helical" evidence="2">
    <location>
        <begin position="34"/>
        <end position="50"/>
    </location>
</feature>
<proteinExistence type="predicted"/>
<dbReference type="EMBL" id="JAVRFD010000512">
    <property type="protein sequence ID" value="MDT0550841.1"/>
    <property type="molecule type" value="Genomic_DNA"/>
</dbReference>
<reference evidence="3" key="1">
    <citation type="submission" date="2024-05" db="EMBL/GenBank/DDBJ databases">
        <title>30 novel species of actinomycetes from the DSMZ collection.</title>
        <authorList>
            <person name="Nouioui I."/>
        </authorList>
    </citation>
    <scope>NUCLEOTIDE SEQUENCE</scope>
    <source>
        <strain evidence="3">DSM 41529</strain>
    </source>
</reference>
<sequence length="117" mass="12558">MTTTDTPPVAVGDPPAPPESQHSRRAPSVWPHRLVRLASVVGAVVLWQLLTANDVRLGLRFDTLPTVTEITAALVNRLGTPEYWLDLGQSLIRILTGFGIAAVVGVITGILLGRTAW</sequence>
<feature type="region of interest" description="Disordered" evidence="1">
    <location>
        <begin position="1"/>
        <end position="27"/>
    </location>
</feature>
<accession>A0ABU2XZ02</accession>
<organism evidence="3 4">
    <name type="scientific">Streptomyces lonegramiae</name>
    <dbReference type="NCBI Taxonomy" id="3075524"/>
    <lineage>
        <taxon>Bacteria</taxon>
        <taxon>Bacillati</taxon>
        <taxon>Actinomycetota</taxon>
        <taxon>Actinomycetes</taxon>
        <taxon>Kitasatosporales</taxon>
        <taxon>Streptomycetaceae</taxon>
        <taxon>Streptomyces</taxon>
    </lineage>
</organism>
<evidence type="ECO:0008006" key="5">
    <source>
        <dbReference type="Google" id="ProtNLM"/>
    </source>
</evidence>
<keyword evidence="2" id="KW-0812">Transmembrane</keyword>